<dbReference type="PANTHER" id="PTHR32268">
    <property type="entry name" value="HOMOSERINE O-ACETYLTRANSFERASE"/>
    <property type="match status" value="1"/>
</dbReference>
<dbReference type="AlphaFoldDB" id="A0A160DSC7"/>
<gene>
    <name evidence="4" type="ORF">I596_735</name>
</gene>
<dbReference type="PATRIC" id="fig|1300342.3.peg.722"/>
<sequence length="330" mass="34538">MAAVLSLDVPADIAGCPAPERGVLRLPAFRLAGGITLADAQLAWQAWGAPAGPVVVVLGGISAGRDPGRWWASQCGPGRALDPRVLRIVSIDWLGGADASSGPVAGAATFPAIDSVDQASAILAVLNHLGIARIALAIGASYGGCVVQHLARLAGERIGRAVVISAAHRAGAWAQGLRALQRALVAEAAPERQQAALAQARQLAMLSYRTPRELEARFGEAEPERGIHGWLDAHGERFAARFPAQAFLTLSASLDAHRCRPEAIAVPVTLVGVRDDLLVPVQSLRAFADRLGAACTLVEFDSIYGHDAFLKEDETIAGIFRQALVAEECA</sequence>
<keyword evidence="5" id="KW-1185">Reference proteome</keyword>
<dbReference type="KEGG" id="dko:I596_735"/>
<feature type="active site" evidence="2">
    <location>
        <position position="276"/>
    </location>
</feature>
<dbReference type="Pfam" id="PF00561">
    <property type="entry name" value="Abhydrolase_1"/>
    <property type="match status" value="1"/>
</dbReference>
<name>A0A160DSC7_9GAMM</name>
<dbReference type="GO" id="GO:0004414">
    <property type="term" value="F:homoserine O-acetyltransferase activity"/>
    <property type="evidence" value="ECO:0007669"/>
    <property type="project" value="TreeGrafter"/>
</dbReference>
<organism evidence="4 5">
    <name type="scientific">Dokdonella koreensis DS-123</name>
    <dbReference type="NCBI Taxonomy" id="1300342"/>
    <lineage>
        <taxon>Bacteria</taxon>
        <taxon>Pseudomonadati</taxon>
        <taxon>Pseudomonadota</taxon>
        <taxon>Gammaproteobacteria</taxon>
        <taxon>Lysobacterales</taxon>
        <taxon>Rhodanobacteraceae</taxon>
        <taxon>Dokdonella</taxon>
    </lineage>
</organism>
<evidence type="ECO:0000256" key="1">
    <source>
        <dbReference type="ARBA" id="ARBA00022679"/>
    </source>
</evidence>
<feature type="active site" evidence="2">
    <location>
        <position position="306"/>
    </location>
</feature>
<reference evidence="4 5" key="1">
    <citation type="submission" date="2016-04" db="EMBL/GenBank/DDBJ databases">
        <title>Complete genome sequence of Dokdonella koreensis DS-123T.</title>
        <authorList>
            <person name="Kim J.F."/>
            <person name="Lee H."/>
            <person name="Kwak M.-J."/>
        </authorList>
    </citation>
    <scope>NUCLEOTIDE SEQUENCE [LARGE SCALE GENOMIC DNA]</scope>
    <source>
        <strain evidence="4 5">DS-123</strain>
    </source>
</reference>
<proteinExistence type="predicted"/>
<keyword evidence="1 4" id="KW-0808">Transferase</keyword>
<dbReference type="InterPro" id="IPR000073">
    <property type="entry name" value="AB_hydrolase_1"/>
</dbReference>
<dbReference type="EMBL" id="CP015249">
    <property type="protein sequence ID" value="ANB16771.1"/>
    <property type="molecule type" value="Genomic_DNA"/>
</dbReference>
<dbReference type="GO" id="GO:0009086">
    <property type="term" value="P:methionine biosynthetic process"/>
    <property type="evidence" value="ECO:0007669"/>
    <property type="project" value="TreeGrafter"/>
</dbReference>
<dbReference type="GO" id="GO:0009092">
    <property type="term" value="P:homoserine metabolic process"/>
    <property type="evidence" value="ECO:0007669"/>
    <property type="project" value="TreeGrafter"/>
</dbReference>
<dbReference type="Proteomes" id="UP000076830">
    <property type="component" value="Chromosome"/>
</dbReference>
<evidence type="ECO:0000259" key="3">
    <source>
        <dbReference type="Pfam" id="PF00561"/>
    </source>
</evidence>
<evidence type="ECO:0000313" key="5">
    <source>
        <dbReference type="Proteomes" id="UP000076830"/>
    </source>
</evidence>
<protein>
    <submittedName>
        <fullName evidence="4">Homoserine O-acetyltransferase</fullName>
    </submittedName>
</protein>
<accession>A0A160DSC7</accession>
<dbReference type="InterPro" id="IPR029058">
    <property type="entry name" value="AB_hydrolase_fold"/>
</dbReference>
<dbReference type="InterPro" id="IPR008220">
    <property type="entry name" value="HAT_MetX-like"/>
</dbReference>
<dbReference type="PANTHER" id="PTHR32268:SF11">
    <property type="entry name" value="HOMOSERINE O-ACETYLTRANSFERASE"/>
    <property type="match status" value="1"/>
</dbReference>
<feature type="domain" description="AB hydrolase-1" evidence="3">
    <location>
        <begin position="53"/>
        <end position="312"/>
    </location>
</feature>
<evidence type="ECO:0000313" key="4">
    <source>
        <dbReference type="EMBL" id="ANB16771.1"/>
    </source>
</evidence>
<dbReference type="PIRSF" id="PIRSF000443">
    <property type="entry name" value="Homoser_Ac_trans"/>
    <property type="match status" value="1"/>
</dbReference>
<dbReference type="Gene3D" id="3.40.50.1820">
    <property type="entry name" value="alpha/beta hydrolase"/>
    <property type="match status" value="1"/>
</dbReference>
<evidence type="ECO:0000256" key="2">
    <source>
        <dbReference type="PIRSR" id="PIRSR000443-1"/>
    </source>
</evidence>
<dbReference type="RefSeq" id="WP_190278978.1">
    <property type="nucleotide sequence ID" value="NZ_CP015249.1"/>
</dbReference>
<feature type="active site" description="Nucleophile" evidence="2">
    <location>
        <position position="141"/>
    </location>
</feature>
<dbReference type="STRING" id="1300342.I596_735"/>
<dbReference type="SUPFAM" id="SSF53474">
    <property type="entry name" value="alpha/beta-Hydrolases"/>
    <property type="match status" value="1"/>
</dbReference>